<feature type="region of interest" description="Disordered" evidence="1">
    <location>
        <begin position="1"/>
        <end position="23"/>
    </location>
</feature>
<sequence>MKAMETPHDPDSGASQRPTPLHPPQYRAMTAFDICDFSSGAPQSMLYKRSTMYQVIQEAARAAGLNWDDCEREDRGDGFFLLAPPSYSVHSLVIALAPEISKRLSQINDAVPTKQHLRLRMAIHDGDLTHDDHGVVGPDVNLLFRMLNAPALRARFEQGDFALIVSEKVFKRVIEWDIGMIERKDFEPLLVEHTRPAPPEPGRKQEKPVCIAYALLPHQPDSRVIDQPASREEGEVQAQLEELVKQMQDLLRADGPN</sequence>
<name>A0A6L9QEY9_9ACTN</name>
<dbReference type="Proteomes" id="UP000475532">
    <property type="component" value="Unassembled WGS sequence"/>
</dbReference>
<dbReference type="EMBL" id="JAAGLI010000379">
    <property type="protein sequence ID" value="NEA23855.1"/>
    <property type="molecule type" value="Genomic_DNA"/>
</dbReference>
<evidence type="ECO:0008006" key="4">
    <source>
        <dbReference type="Google" id="ProtNLM"/>
    </source>
</evidence>
<proteinExistence type="predicted"/>
<gene>
    <name evidence="2" type="ORF">G3I70_15360</name>
</gene>
<feature type="compositionally biased region" description="Basic and acidic residues" evidence="1">
    <location>
        <begin position="1"/>
        <end position="11"/>
    </location>
</feature>
<evidence type="ECO:0000313" key="3">
    <source>
        <dbReference type="Proteomes" id="UP000475532"/>
    </source>
</evidence>
<comment type="caution">
    <text evidence="2">The sequence shown here is derived from an EMBL/GenBank/DDBJ whole genome shotgun (WGS) entry which is preliminary data.</text>
</comment>
<evidence type="ECO:0000313" key="2">
    <source>
        <dbReference type="EMBL" id="NEA23855.1"/>
    </source>
</evidence>
<evidence type="ECO:0000256" key="1">
    <source>
        <dbReference type="SAM" id="MobiDB-lite"/>
    </source>
</evidence>
<dbReference type="SUPFAM" id="SSF55073">
    <property type="entry name" value="Nucleotide cyclase"/>
    <property type="match status" value="1"/>
</dbReference>
<dbReference type="AlphaFoldDB" id="A0A6L9QEY9"/>
<organism evidence="2 3">
    <name type="scientific">Actinomadura bangladeshensis</name>
    <dbReference type="NCBI Taxonomy" id="453573"/>
    <lineage>
        <taxon>Bacteria</taxon>
        <taxon>Bacillati</taxon>
        <taxon>Actinomycetota</taxon>
        <taxon>Actinomycetes</taxon>
        <taxon>Streptosporangiales</taxon>
        <taxon>Thermomonosporaceae</taxon>
        <taxon>Actinomadura</taxon>
    </lineage>
</organism>
<dbReference type="Gene3D" id="3.30.70.1230">
    <property type="entry name" value="Nucleotide cyclase"/>
    <property type="match status" value="1"/>
</dbReference>
<protein>
    <recommendedName>
        <fullName evidence="4">Guanylate cyclase domain-containing protein</fullName>
    </recommendedName>
</protein>
<accession>A0A6L9QEY9</accession>
<dbReference type="InterPro" id="IPR029787">
    <property type="entry name" value="Nucleotide_cyclase"/>
</dbReference>
<reference evidence="2 3" key="1">
    <citation type="submission" date="2020-01" db="EMBL/GenBank/DDBJ databases">
        <title>Insect and environment-associated Actinomycetes.</title>
        <authorList>
            <person name="Currrie C."/>
            <person name="Chevrette M."/>
            <person name="Carlson C."/>
            <person name="Stubbendieck R."/>
            <person name="Wendt-Pienkowski E."/>
        </authorList>
    </citation>
    <scope>NUCLEOTIDE SEQUENCE [LARGE SCALE GENOMIC DNA]</scope>
    <source>
        <strain evidence="2 3">SID10258</strain>
    </source>
</reference>
<dbReference type="RefSeq" id="WP_163056608.1">
    <property type="nucleotide sequence ID" value="NZ_JAAGLI010000379.1"/>
</dbReference>